<evidence type="ECO:0000313" key="3">
    <source>
        <dbReference type="Proteomes" id="UP000663166"/>
    </source>
</evidence>
<dbReference type="CDD" id="cd00761">
    <property type="entry name" value="Glyco_tranf_GTA_type"/>
    <property type="match status" value="1"/>
</dbReference>
<proteinExistence type="predicted"/>
<dbReference type="AlphaFoldDB" id="A0A1M2F9X5"/>
<dbReference type="PANTHER" id="PTHR22916">
    <property type="entry name" value="GLYCOSYLTRANSFERASE"/>
    <property type="match status" value="1"/>
</dbReference>
<accession>A0A1M2F9X5</accession>
<dbReference type="Pfam" id="PF00535">
    <property type="entry name" value="Glycos_transf_2"/>
    <property type="match status" value="1"/>
</dbReference>
<feature type="domain" description="Glycosyltransferase 2-like" evidence="1">
    <location>
        <begin position="5"/>
        <end position="125"/>
    </location>
</feature>
<evidence type="ECO:0000259" key="1">
    <source>
        <dbReference type="Pfam" id="PF00535"/>
    </source>
</evidence>
<dbReference type="Proteomes" id="UP000663166">
    <property type="component" value="Chromosome"/>
</dbReference>
<keyword evidence="2" id="KW-0808">Transferase</keyword>
<sequence>MINFTIFTPTYNRADTLERCYRSILLQKRIDIEWLIIDDGSTDNTKFLVEKFMAEGKIRIVYIYQNNAGKQVAWNVAIQKANGQYFIGLDSDDALYEDVLSVLFPKINEINADSSIVGLRCLSQKVPKGSNRIKDFSSGHDSIHYWYDEFASGISQERIDILKTKIIKEYPYPVQDGVKFIPEVWFYSTISKKYKFYYVNKVVRVFYDDLSTNRLSRSSFKKHFKGHLIARKAMLHNIPIIYFLKNPIGLFKTITRYLQACICNFFYYK</sequence>
<gene>
    <name evidence="2" type="ORF">JNP96_17265</name>
</gene>
<name>A0A1M2F9X5_ECOLX</name>
<reference evidence="2" key="1">
    <citation type="submission" date="2021-02" db="EMBL/GenBank/DDBJ databases">
        <title>Co-localization of colistin and carbapenem -resistance genes on a novel transferable IncHI2 plasmid in Escherichia coli from chicken-origin.</title>
        <authorList>
            <person name="Hoffmann M."/>
            <person name="Balkey M."/>
            <person name="Ronco T."/>
            <person name="Hendriksen R.S."/>
        </authorList>
    </citation>
    <scope>NUCLEOTIDE SEQUENCE</scope>
    <source>
        <strain evidence="2">CFSAN083829</strain>
    </source>
</reference>
<dbReference type="SUPFAM" id="SSF53448">
    <property type="entry name" value="Nucleotide-diphospho-sugar transferases"/>
    <property type="match status" value="1"/>
</dbReference>
<protein>
    <submittedName>
        <fullName evidence="2">Glycosyltransferase family 2 protein</fullName>
    </submittedName>
</protein>
<evidence type="ECO:0000313" key="2">
    <source>
        <dbReference type="EMBL" id="QRZ95623.1"/>
    </source>
</evidence>
<dbReference type="RefSeq" id="WP_072667587.1">
    <property type="nucleotide sequence ID" value="NZ_CAJGEG010000001.1"/>
</dbReference>
<dbReference type="InterPro" id="IPR029044">
    <property type="entry name" value="Nucleotide-diphossugar_trans"/>
</dbReference>
<dbReference type="InterPro" id="IPR001173">
    <property type="entry name" value="Glyco_trans_2-like"/>
</dbReference>
<dbReference type="Gene3D" id="3.90.550.10">
    <property type="entry name" value="Spore Coat Polysaccharide Biosynthesis Protein SpsA, Chain A"/>
    <property type="match status" value="1"/>
</dbReference>
<dbReference type="GO" id="GO:0016758">
    <property type="term" value="F:hexosyltransferase activity"/>
    <property type="evidence" value="ECO:0007669"/>
    <property type="project" value="UniProtKB-ARBA"/>
</dbReference>
<organism evidence="2 3">
    <name type="scientific">Escherichia coli</name>
    <dbReference type="NCBI Taxonomy" id="562"/>
    <lineage>
        <taxon>Bacteria</taxon>
        <taxon>Pseudomonadati</taxon>
        <taxon>Pseudomonadota</taxon>
        <taxon>Gammaproteobacteria</taxon>
        <taxon>Enterobacterales</taxon>
        <taxon>Enterobacteriaceae</taxon>
        <taxon>Escherichia</taxon>
    </lineage>
</organism>
<dbReference type="EMBL" id="CP070393">
    <property type="protein sequence ID" value="QRZ95623.1"/>
    <property type="molecule type" value="Genomic_DNA"/>
</dbReference>